<keyword evidence="2" id="KW-0472">Membrane</keyword>
<feature type="compositionally biased region" description="Basic and acidic residues" evidence="1">
    <location>
        <begin position="186"/>
        <end position="209"/>
    </location>
</feature>
<keyword evidence="3" id="KW-0614">Plasmid</keyword>
<gene>
    <name evidence="3" type="ORF">K05K4_51920</name>
</gene>
<feature type="compositionally biased region" description="Polar residues" evidence="1">
    <location>
        <begin position="282"/>
        <end position="352"/>
    </location>
</feature>
<organism evidence="3">
    <name type="scientific">Vibrio alginolyticus</name>
    <dbReference type="NCBI Taxonomy" id="663"/>
    <lineage>
        <taxon>Bacteria</taxon>
        <taxon>Pseudomonadati</taxon>
        <taxon>Pseudomonadota</taxon>
        <taxon>Gammaproteobacteria</taxon>
        <taxon>Vibrionales</taxon>
        <taxon>Vibrionaceae</taxon>
        <taxon>Vibrio</taxon>
    </lineage>
</organism>
<reference evidence="3" key="1">
    <citation type="submission" date="2016-10" db="EMBL/GenBank/DDBJ databases">
        <title>The High Quality Genome of Vibrio alginolyticus K01M1.</title>
        <authorList>
            <person name="Wendling C."/>
            <person name="Chibani C.M."/>
            <person name="Hertel R."/>
            <person name="Sproer C."/>
            <person name="Bunk B."/>
            <person name="Overmann J."/>
            <person name="Roth O."/>
            <person name="Liesegang H."/>
        </authorList>
    </citation>
    <scope>NUCLEOTIDE SEQUENCE</scope>
    <source>
        <strain evidence="3">K05K4</strain>
        <plasmid evidence="3">pL289</plasmid>
    </source>
</reference>
<feature type="region of interest" description="Disordered" evidence="1">
    <location>
        <begin position="251"/>
        <end position="353"/>
    </location>
</feature>
<feature type="region of interest" description="Disordered" evidence="1">
    <location>
        <begin position="177"/>
        <end position="226"/>
    </location>
</feature>
<evidence type="ECO:0000256" key="1">
    <source>
        <dbReference type="SAM" id="MobiDB-lite"/>
    </source>
</evidence>
<sequence>MEPLSNSADEPKVDENLDSDASQGVGGQNIKDFGKKISKRSAINKVFFTGLGVTIVLVGGYLYIDTKMTEYERNSGSSATKEESVPITSVRTTRGTEQDVLHNEDHIEATKAAIKAERQAAIDSGGIDKSSSIADIQANTSSYRTDLDSEIAQGSGGTSFRLNSDFDNFIKSESRNYEFVDESEPDNSKGSKSRPEHKKEPESESKNKTATETPRNKRKSVHRGIQNLADIRKKAVAEIVKGTKEPLEVLTIKNNSETRSPVNTASRSAEESTNSSTTSTSGQKSLFNTSGFNTQGAKNGQRSKYDNNVNPLLTSNPLSNQQMANAQSESNAHASEVSNYRSPEPLGSTNPASKGLMIGDKMLGEATHGLHSSSESMYLIVELIQGPLKGAKVVYKPTLSYDTFVYQSSEIQFNGNRAAFPSIIITPDENQTVGYRSGVDYHTLYNLGMVFVYGMTKGAAEFVNNVADEVVVDGSTVTTSTQFSTEKLLWSAFGGVADAADPIVEKQLNKPPTVWVNSGDVVGIMMVGEWNPEWSPIITVRTNGIY</sequence>
<proteinExistence type="predicted"/>
<feature type="region of interest" description="Disordered" evidence="1">
    <location>
        <begin position="1"/>
        <end position="28"/>
    </location>
</feature>
<name>A0A1W6TLU6_VIBAL</name>
<keyword evidence="2" id="KW-1133">Transmembrane helix</keyword>
<dbReference type="AlphaFoldDB" id="A0A1W6TLU6"/>
<accession>A0A1W6TLU6</accession>
<keyword evidence="2" id="KW-0812">Transmembrane</keyword>
<dbReference type="RefSeq" id="WP_025767548.1">
    <property type="nucleotide sequence ID" value="NZ_CP017893.1"/>
</dbReference>
<protein>
    <submittedName>
        <fullName evidence="3">Uncharacterized protein</fullName>
    </submittedName>
</protein>
<dbReference type="EMBL" id="CP017904">
    <property type="protein sequence ID" value="ARP21894.1"/>
    <property type="molecule type" value="Genomic_DNA"/>
</dbReference>
<feature type="compositionally biased region" description="Polar residues" evidence="1">
    <location>
        <begin position="252"/>
        <end position="263"/>
    </location>
</feature>
<geneLocation type="plasmid" evidence="3">
    <name>pL289</name>
</geneLocation>
<evidence type="ECO:0000256" key="2">
    <source>
        <dbReference type="SAM" id="Phobius"/>
    </source>
</evidence>
<feature type="compositionally biased region" description="Low complexity" evidence="1">
    <location>
        <begin position="264"/>
        <end position="281"/>
    </location>
</feature>
<feature type="transmembrane region" description="Helical" evidence="2">
    <location>
        <begin position="46"/>
        <end position="64"/>
    </location>
</feature>
<evidence type="ECO:0000313" key="3">
    <source>
        <dbReference type="EMBL" id="ARP21894.1"/>
    </source>
</evidence>